<dbReference type="CDD" id="cd00126">
    <property type="entry name" value="PAH"/>
    <property type="match status" value="1"/>
</dbReference>
<evidence type="ECO:0000313" key="9">
    <source>
        <dbReference type="Proteomes" id="UP000092124"/>
    </source>
</evidence>
<dbReference type="Proteomes" id="UP000092124">
    <property type="component" value="Unassembled WGS sequence"/>
</dbReference>
<dbReference type="PANTHER" id="PTHR10533:SF2">
    <property type="entry name" value="PANCREATIC POLYPEPTIDE PROHORMONE"/>
    <property type="match status" value="1"/>
</dbReference>
<dbReference type="PANTHER" id="PTHR10533">
    <property type="entry name" value="NEUROPEPTIDE Y/PANCREATIC HORMONE/PEPTIDE YY"/>
    <property type="match status" value="1"/>
</dbReference>
<accession>A0A1A6FXE0</accession>
<keyword evidence="4" id="KW-0027">Amidation</keyword>
<comment type="function">
    <text evidence="5">Hormone secreted by pancreatic cells that acts as a regulator of pancreatic and gastrointestinal functions probably by signaling through the G protein-coupled receptor NPY4R2.</text>
</comment>
<comment type="similarity">
    <text evidence="2 6">Belongs to the NPY family.</text>
</comment>
<evidence type="ECO:0000256" key="6">
    <source>
        <dbReference type="RuleBase" id="RU000656"/>
    </source>
</evidence>
<name>A0A1A6FXE0_NEOLE</name>
<dbReference type="GO" id="GO:0005615">
    <property type="term" value="C:extracellular space"/>
    <property type="evidence" value="ECO:0007669"/>
    <property type="project" value="TreeGrafter"/>
</dbReference>
<dbReference type="InterPro" id="IPR001955">
    <property type="entry name" value="Pancreatic_hormone-like"/>
</dbReference>
<keyword evidence="7" id="KW-0472">Membrane</keyword>
<sequence length="144" mass="15884">MKKTVLYTEKEGTTSILDAGGGAWSCSLNLCPVEILLMATAYCCLSLFLLSTWVVLLLQPLQGAWGAPLEPMYPGDFASPEQMAQYATQLRRYINTQTRPSPPVVEELLYVLVDAAKVPTGHSRLGRLLQLDLFAQGAISWHQE</sequence>
<keyword evidence="7" id="KW-0812">Transmembrane</keyword>
<comment type="caution">
    <text evidence="8">The sequence shown here is derived from an EMBL/GenBank/DDBJ whole genome shotgun (WGS) entry which is preliminary data.</text>
</comment>
<feature type="transmembrane region" description="Helical" evidence="7">
    <location>
        <begin position="35"/>
        <end position="58"/>
    </location>
</feature>
<dbReference type="Pfam" id="PF00159">
    <property type="entry name" value="Hormone_3"/>
    <property type="match status" value="1"/>
</dbReference>
<dbReference type="AlphaFoldDB" id="A0A1A6FXE0"/>
<reference evidence="8 9" key="1">
    <citation type="submission" date="2016-06" db="EMBL/GenBank/DDBJ databases">
        <title>The Draft Genome Sequence and Annotation of the Desert Woodrat Neotoma lepida.</title>
        <authorList>
            <person name="Campbell M."/>
            <person name="Oakeson K.F."/>
            <person name="Yandell M."/>
            <person name="Halpert J.R."/>
            <person name="Dearing D."/>
        </authorList>
    </citation>
    <scope>NUCLEOTIDE SEQUENCE [LARGE SCALE GENOMIC DNA]</scope>
    <source>
        <strain evidence="8">417</strain>
        <tissue evidence="8">Liver</tissue>
    </source>
</reference>
<organism evidence="8 9">
    <name type="scientific">Neotoma lepida</name>
    <name type="common">Desert woodrat</name>
    <dbReference type="NCBI Taxonomy" id="56216"/>
    <lineage>
        <taxon>Eukaryota</taxon>
        <taxon>Metazoa</taxon>
        <taxon>Chordata</taxon>
        <taxon>Craniata</taxon>
        <taxon>Vertebrata</taxon>
        <taxon>Euteleostomi</taxon>
        <taxon>Mammalia</taxon>
        <taxon>Eutheria</taxon>
        <taxon>Euarchontoglires</taxon>
        <taxon>Glires</taxon>
        <taxon>Rodentia</taxon>
        <taxon>Myomorpha</taxon>
        <taxon>Muroidea</taxon>
        <taxon>Cricetidae</taxon>
        <taxon>Neotominae</taxon>
        <taxon>Neotoma</taxon>
    </lineage>
</organism>
<protein>
    <submittedName>
        <fullName evidence="8">Uncharacterized protein</fullName>
    </submittedName>
</protein>
<dbReference type="STRING" id="56216.A0A1A6FXE0"/>
<evidence type="ECO:0000256" key="5">
    <source>
        <dbReference type="ARBA" id="ARBA00037168"/>
    </source>
</evidence>
<gene>
    <name evidence="8" type="ORF">A6R68_10271</name>
</gene>
<proteinExistence type="inferred from homology"/>
<dbReference type="GO" id="GO:0007218">
    <property type="term" value="P:neuropeptide signaling pathway"/>
    <property type="evidence" value="ECO:0007669"/>
    <property type="project" value="TreeGrafter"/>
</dbReference>
<keyword evidence="7" id="KW-1133">Transmembrane helix</keyword>
<keyword evidence="3" id="KW-0964">Secreted</keyword>
<evidence type="ECO:0000256" key="7">
    <source>
        <dbReference type="SAM" id="Phobius"/>
    </source>
</evidence>
<dbReference type="OrthoDB" id="9901897at2759"/>
<dbReference type="GO" id="GO:0007631">
    <property type="term" value="P:feeding behavior"/>
    <property type="evidence" value="ECO:0007669"/>
    <property type="project" value="TreeGrafter"/>
</dbReference>
<evidence type="ECO:0000313" key="8">
    <source>
        <dbReference type="EMBL" id="OBS58611.1"/>
    </source>
</evidence>
<dbReference type="Gene3D" id="6.10.250.900">
    <property type="match status" value="1"/>
</dbReference>
<comment type="subcellular location">
    <subcellularLocation>
        <location evidence="1">Secreted</location>
    </subcellularLocation>
</comment>
<dbReference type="PROSITE" id="PS50276">
    <property type="entry name" value="PANCREATIC_HORMONE_2"/>
    <property type="match status" value="1"/>
</dbReference>
<keyword evidence="9" id="KW-1185">Reference proteome</keyword>
<dbReference type="GO" id="GO:0005184">
    <property type="term" value="F:neuropeptide hormone activity"/>
    <property type="evidence" value="ECO:0007669"/>
    <property type="project" value="TreeGrafter"/>
</dbReference>
<dbReference type="PRINTS" id="PR00278">
    <property type="entry name" value="PANCHORMONE"/>
</dbReference>
<evidence type="ECO:0000256" key="1">
    <source>
        <dbReference type="ARBA" id="ARBA00004613"/>
    </source>
</evidence>
<dbReference type="SMART" id="SM00309">
    <property type="entry name" value="PAH"/>
    <property type="match status" value="1"/>
</dbReference>
<dbReference type="GO" id="GO:0031841">
    <property type="term" value="F:neuropeptide Y receptor binding"/>
    <property type="evidence" value="ECO:0007669"/>
    <property type="project" value="TreeGrafter"/>
</dbReference>
<evidence type="ECO:0000256" key="2">
    <source>
        <dbReference type="ARBA" id="ARBA00010022"/>
    </source>
</evidence>
<evidence type="ECO:0000256" key="4">
    <source>
        <dbReference type="ARBA" id="ARBA00022815"/>
    </source>
</evidence>
<dbReference type="EMBL" id="LZPO01115350">
    <property type="protein sequence ID" value="OBS58611.1"/>
    <property type="molecule type" value="Genomic_DNA"/>
</dbReference>
<evidence type="ECO:0000256" key="3">
    <source>
        <dbReference type="ARBA" id="ARBA00022525"/>
    </source>
</evidence>